<comment type="caution">
    <text evidence="4">The sequence shown here is derived from an EMBL/GenBank/DDBJ whole genome shotgun (WGS) entry which is preliminary data.</text>
</comment>
<proteinExistence type="predicted"/>
<dbReference type="PANTHER" id="PTHR12110:SF41">
    <property type="entry name" value="INOSOSE DEHYDRATASE"/>
    <property type="match status" value="1"/>
</dbReference>
<dbReference type="InterPro" id="IPR013022">
    <property type="entry name" value="Xyl_isomerase-like_TIM-brl"/>
</dbReference>
<dbReference type="Gene3D" id="3.20.20.150">
    <property type="entry name" value="Divalent-metal-dependent TIM barrel enzymes"/>
    <property type="match status" value="1"/>
</dbReference>
<evidence type="ECO:0000313" key="5">
    <source>
        <dbReference type="Proteomes" id="UP000285211"/>
    </source>
</evidence>
<dbReference type="Pfam" id="PF01261">
    <property type="entry name" value="AP_endonuc_2"/>
    <property type="match status" value="1"/>
</dbReference>
<dbReference type="InterPro" id="IPR050312">
    <property type="entry name" value="IolE/XylAMocC-like"/>
</dbReference>
<accession>A0A3S2WAY5</accession>
<dbReference type="PANTHER" id="PTHR12110">
    <property type="entry name" value="HYDROXYPYRUVATE ISOMERASE"/>
    <property type="match status" value="1"/>
</dbReference>
<keyword evidence="5" id="KW-1185">Reference proteome</keyword>
<dbReference type="AlphaFoldDB" id="A0A3S2WAY5"/>
<dbReference type="OrthoDB" id="259356at2"/>
<dbReference type="EMBL" id="SACJ01000009">
    <property type="protein sequence ID" value="RVT73903.1"/>
    <property type="molecule type" value="Genomic_DNA"/>
</dbReference>
<dbReference type="Proteomes" id="UP000285211">
    <property type="component" value="Unassembled WGS sequence"/>
</dbReference>
<gene>
    <name evidence="4" type="ORF">EOD40_13370</name>
</gene>
<keyword evidence="1" id="KW-0732">Signal</keyword>
<dbReference type="SUPFAM" id="SSF51658">
    <property type="entry name" value="Xylose isomerase-like"/>
    <property type="match status" value="1"/>
</dbReference>
<dbReference type="Gene3D" id="2.60.120.560">
    <property type="entry name" value="Exo-inulinase, domain 1"/>
    <property type="match status" value="1"/>
</dbReference>
<evidence type="ECO:0000259" key="3">
    <source>
        <dbReference type="Pfam" id="PF06439"/>
    </source>
</evidence>
<dbReference type="InterPro" id="IPR036237">
    <property type="entry name" value="Xyl_isomerase-like_sf"/>
</dbReference>
<feature type="chain" id="PRO_5018753597" evidence="1">
    <location>
        <begin position="28"/>
        <end position="579"/>
    </location>
</feature>
<evidence type="ECO:0000259" key="2">
    <source>
        <dbReference type="Pfam" id="PF01261"/>
    </source>
</evidence>
<evidence type="ECO:0000313" key="4">
    <source>
        <dbReference type="EMBL" id="RVT73903.1"/>
    </source>
</evidence>
<feature type="domain" description="3-keto-alpha-glucoside-1,2-lyase/3-keto-2-hydroxy-glucal hydratase" evidence="3">
    <location>
        <begin position="76"/>
        <end position="286"/>
    </location>
</feature>
<sequence length="579" mass="64182">MKTVYTIKKAIAFTVILSLSMTINSQSQTKSKPINLLDKNLSYWYKWLGAPHTSVKGLPEGTIKGNGMDGTPLGMNDPKDVFKVVTINNEKVLKVSGEIYGGLTTKSAYTNYHLQLKYKWGSKKWAPRLDLPKDCGIMFHLTGTNEDGLWNVFMMGLELQIAEKTTGDLFLVANKDFSLRPFADVRVSDTKKWDSNAAFQLMGGYSPTLNNAVSRSQDFESDATKWTTVDLYTIGSSAVYLVNGHVVMALQNAGVQNADKSTTPLTKGKILLQSEGAEVFYKDITIQEITDFPNDIKKIAALAPTPGWKFGVSLWAFHTPSAEEKEKSKERFLTSSVSKQLDEAANTGLKYIEGFTFSKAGKEFNDSLVMNLSPSSIKKIDAMIKNKGLKMESIYATGGKTVKEWIRDFEIAKGLNAKYIAAEPAPDMLKTVDSLAGIYGIKVAIHNHWKAVSSFWNPDTLLIALKKYPNLGACPDLGHYPKSGINPVEAIKKLEGHIIALHLKDITAYNNPELKDVPLGAGIIDYPAVFEELKRQHFKGNIILESDIEDDENSSVNKAINQSIDYYNKLMNSDSIKKK</sequence>
<organism evidence="4 5">
    <name type="scientific">Flavobacterium sufflavum</name>
    <dbReference type="NCBI Taxonomy" id="1921138"/>
    <lineage>
        <taxon>Bacteria</taxon>
        <taxon>Pseudomonadati</taxon>
        <taxon>Bacteroidota</taxon>
        <taxon>Flavobacteriia</taxon>
        <taxon>Flavobacteriales</taxon>
        <taxon>Flavobacteriaceae</taxon>
        <taxon>Flavobacterium</taxon>
    </lineage>
</organism>
<dbReference type="GO" id="GO:0016787">
    <property type="term" value="F:hydrolase activity"/>
    <property type="evidence" value="ECO:0007669"/>
    <property type="project" value="InterPro"/>
</dbReference>
<dbReference type="Pfam" id="PF06439">
    <property type="entry name" value="3keto-disac_hyd"/>
    <property type="match status" value="1"/>
</dbReference>
<dbReference type="RefSeq" id="WP_128196359.1">
    <property type="nucleotide sequence ID" value="NZ_SACJ01000009.1"/>
</dbReference>
<dbReference type="InterPro" id="IPR010496">
    <property type="entry name" value="AL/BT2_dom"/>
</dbReference>
<protein>
    <submittedName>
        <fullName evidence="4">DUF1080 domain-containing protein</fullName>
    </submittedName>
</protein>
<feature type="domain" description="Xylose isomerase-like TIM barrel" evidence="2">
    <location>
        <begin position="341"/>
        <end position="566"/>
    </location>
</feature>
<reference evidence="4 5" key="1">
    <citation type="submission" date="2019-01" db="EMBL/GenBank/DDBJ databases">
        <authorList>
            <person name="Chen W.-M."/>
        </authorList>
    </citation>
    <scope>NUCLEOTIDE SEQUENCE [LARGE SCALE GENOMIC DNA]</scope>
    <source>
        <strain evidence="4 5">BBQ-12</strain>
    </source>
</reference>
<feature type="signal peptide" evidence="1">
    <location>
        <begin position="1"/>
        <end position="27"/>
    </location>
</feature>
<evidence type="ECO:0000256" key="1">
    <source>
        <dbReference type="SAM" id="SignalP"/>
    </source>
</evidence>
<name>A0A3S2WAY5_9FLAO</name>